<organism evidence="1 2">
    <name type="scientific">Candidatus Nitrosocosmicus franklandianus</name>
    <dbReference type="NCBI Taxonomy" id="1798806"/>
    <lineage>
        <taxon>Archaea</taxon>
        <taxon>Nitrososphaerota</taxon>
        <taxon>Nitrososphaeria</taxon>
        <taxon>Nitrososphaerales</taxon>
        <taxon>Nitrososphaeraceae</taxon>
        <taxon>Candidatus Nitrosocosmicus</taxon>
    </lineage>
</organism>
<dbReference type="Proteomes" id="UP000294299">
    <property type="component" value="Chromosome NFRAN"/>
</dbReference>
<dbReference type="KEGG" id="nfn:NFRAN_2826"/>
<gene>
    <name evidence="1" type="ORF">NFRAN_2826</name>
</gene>
<reference evidence="1 2" key="1">
    <citation type="submission" date="2019-02" db="EMBL/GenBank/DDBJ databases">
        <authorList>
            <person name="Lehtovirta-Morley E L."/>
        </authorList>
    </citation>
    <scope>NUCLEOTIDE SEQUENCE [LARGE SCALE GENOMIC DNA]</scope>
    <source>
        <strain evidence="1">NFRAN1</strain>
    </source>
</reference>
<evidence type="ECO:0000313" key="1">
    <source>
        <dbReference type="EMBL" id="VFJ15149.1"/>
    </source>
</evidence>
<proteinExistence type="predicted"/>
<dbReference type="EMBL" id="LR216287">
    <property type="protein sequence ID" value="VFJ15149.1"/>
    <property type="molecule type" value="Genomic_DNA"/>
</dbReference>
<evidence type="ECO:0000313" key="2">
    <source>
        <dbReference type="Proteomes" id="UP000294299"/>
    </source>
</evidence>
<sequence length="88" mass="10306">MLITAKSFSLLNFSLLPLLFSIFDSVKNLNFHSLAYYFYANIKTPRVLSYKFYSRFRFTMGNSSLVSSDSSINRDPNCMNNFSIHYYN</sequence>
<protein>
    <submittedName>
        <fullName evidence="1">Uncharacterized protein</fullName>
    </submittedName>
</protein>
<accession>A0A484IJT5</accession>
<keyword evidence="2" id="KW-1185">Reference proteome</keyword>
<name>A0A484IJT5_9ARCH</name>
<dbReference type="AlphaFoldDB" id="A0A484IJT5"/>